<dbReference type="InterPro" id="IPR004875">
    <property type="entry name" value="DDE_SF_endonuclease_dom"/>
</dbReference>
<evidence type="ECO:0000313" key="4">
    <source>
        <dbReference type="Proteomes" id="UP001162156"/>
    </source>
</evidence>
<feature type="compositionally biased region" description="Polar residues" evidence="1">
    <location>
        <begin position="313"/>
        <end position="333"/>
    </location>
</feature>
<gene>
    <name evidence="3" type="ORF">NQ314_019480</name>
</gene>
<feature type="domain" description="DDE-1" evidence="2">
    <location>
        <begin position="2"/>
        <end position="150"/>
    </location>
</feature>
<accession>A0AAV8WMS5</accession>
<dbReference type="Proteomes" id="UP001162156">
    <property type="component" value="Unassembled WGS sequence"/>
</dbReference>
<protein>
    <recommendedName>
        <fullName evidence="2">DDE-1 domain-containing protein</fullName>
    </recommendedName>
</protein>
<evidence type="ECO:0000256" key="1">
    <source>
        <dbReference type="SAM" id="MobiDB-lite"/>
    </source>
</evidence>
<name>A0AAV8WMS5_9CUCU</name>
<comment type="caution">
    <text evidence="3">The sequence shown here is derived from an EMBL/GenBank/DDBJ whole genome shotgun (WGS) entry which is preliminary data.</text>
</comment>
<feature type="compositionally biased region" description="Basic and acidic residues" evidence="1">
    <location>
        <begin position="355"/>
        <end position="393"/>
    </location>
</feature>
<feature type="region of interest" description="Disordered" evidence="1">
    <location>
        <begin position="313"/>
        <end position="339"/>
    </location>
</feature>
<dbReference type="GO" id="GO:0003676">
    <property type="term" value="F:nucleic acid binding"/>
    <property type="evidence" value="ECO:0007669"/>
    <property type="project" value="InterPro"/>
</dbReference>
<dbReference type="AlphaFoldDB" id="A0AAV8WMS5"/>
<evidence type="ECO:0000259" key="2">
    <source>
        <dbReference type="Pfam" id="PF03184"/>
    </source>
</evidence>
<organism evidence="3 4">
    <name type="scientific">Rhamnusium bicolor</name>
    <dbReference type="NCBI Taxonomy" id="1586634"/>
    <lineage>
        <taxon>Eukaryota</taxon>
        <taxon>Metazoa</taxon>
        <taxon>Ecdysozoa</taxon>
        <taxon>Arthropoda</taxon>
        <taxon>Hexapoda</taxon>
        <taxon>Insecta</taxon>
        <taxon>Pterygota</taxon>
        <taxon>Neoptera</taxon>
        <taxon>Endopterygota</taxon>
        <taxon>Coleoptera</taxon>
        <taxon>Polyphaga</taxon>
        <taxon>Cucujiformia</taxon>
        <taxon>Chrysomeloidea</taxon>
        <taxon>Cerambycidae</taxon>
        <taxon>Lepturinae</taxon>
        <taxon>Rhagiini</taxon>
        <taxon>Rhamnusium</taxon>
    </lineage>
</organism>
<sequence>MVIYPYKRIPSNIVNSVPSGWGIGTSDNGWMKRELFYEYISNVFHPYVLNKKIQFPVILFVDGHKTHLTYELSKLCTSLKIILIALYPNATRFLQPADVSCFRPLKGAWKKAVLHWRRTNPLVQLTKLHFAPILKEALQQLKSETIINGFKACGLHPWNSNALDYTKCLGKQNKVEEVLDVPDEEFYKMTYENFTDIIGPEKVKQIEREIEHGNLDNLIEDFKLLLKIFKKFNGANEFETNSKYDVFEGNESPIRITNISLSDDEQLNINPCFTEEELNNMEVIIDEQNTPPTINAVGLDTICLNNNSEISYNAEDNNQSSGEKENIPTSSTRALMANKENNLVGKKIFEKKENDKLEKEKEKQEKAKKREENKAKRDSDAATRKAKKEETVKKNVAKVKTSQTITKKPSETKCLELKKERRFRFYCPNCHDTVAELDTVAKINKKLLEENSKLKETISHTSSFDIAKKIEDFELRKESTNINGTPGKSKLKLNVPVLSNSDKNLKFNVHSYKAALTNNISTTSSTNMQEPTINKTINNIVSPPNIMNKEVAEISVKDGEFREVRRRRKKWKVGNGDGYSMFHGREDNNKKIWLFITRVPDAISVVNIKLYIESHTNTKDIYVKKLSIVNAGNDNQSFMVGVDLNCKIEFMLQVSGLKKCYMIVLTLKRANVSLIIRIKKSAQIHSLILF</sequence>
<proteinExistence type="predicted"/>
<evidence type="ECO:0000313" key="3">
    <source>
        <dbReference type="EMBL" id="KAJ8928014.1"/>
    </source>
</evidence>
<feature type="region of interest" description="Disordered" evidence="1">
    <location>
        <begin position="355"/>
        <end position="395"/>
    </location>
</feature>
<reference evidence="3" key="1">
    <citation type="journal article" date="2023" name="Insect Mol. Biol.">
        <title>Genome sequencing provides insights into the evolution of gene families encoding plant cell wall-degrading enzymes in longhorned beetles.</title>
        <authorList>
            <person name="Shin N.R."/>
            <person name="Okamura Y."/>
            <person name="Kirsch R."/>
            <person name="Pauchet Y."/>
        </authorList>
    </citation>
    <scope>NUCLEOTIDE SEQUENCE</scope>
    <source>
        <strain evidence="3">RBIC_L_NR</strain>
    </source>
</reference>
<dbReference type="Pfam" id="PF03184">
    <property type="entry name" value="DDE_1"/>
    <property type="match status" value="1"/>
</dbReference>
<keyword evidence="4" id="KW-1185">Reference proteome</keyword>
<dbReference type="EMBL" id="JANEYF010005499">
    <property type="protein sequence ID" value="KAJ8928014.1"/>
    <property type="molecule type" value="Genomic_DNA"/>
</dbReference>